<feature type="domain" description="Peptidase C14 caspase" evidence="2">
    <location>
        <begin position="26"/>
        <end position="281"/>
    </location>
</feature>
<comment type="similarity">
    <text evidence="1">Belongs to the peptidase C14B family.</text>
</comment>
<keyword evidence="4" id="KW-1185">Reference proteome</keyword>
<dbReference type="AlphaFoldDB" id="A0A8H7CG66"/>
<dbReference type="GO" id="GO:0006508">
    <property type="term" value="P:proteolysis"/>
    <property type="evidence" value="ECO:0007669"/>
    <property type="project" value="InterPro"/>
</dbReference>
<accession>A0A8H7CG66</accession>
<sequence length="327" mass="36584">MPSCNVYSSVVDLGLALVITPYREPRKKAFLIGIKALDLDGAHEDVKRFRGLLVDKFDFQDRDIIMMLDDGVGIQPTKINIMATLRTFLVGQRPGDLFVFVFAGHAKQAICLDGTERDGMDESIITCDDSKDGYITILDDVLNDYLVKPLSPGCSLVAFLDACHSETLLDLDHHVCNRPARGRRMVRRLREFAGFPAPTFTPGQITTATRFCNGLCSRVDMPGLIPNVICFSACKDSETVFEAVGHSMLNTVIRVLEADPSPSLKTLRRTLNESAREIYHKARRSNQRANKVNDSDESCVDNLCEVKRWAPQISSMMPLWMDCHLKL</sequence>
<dbReference type="InterPro" id="IPR011600">
    <property type="entry name" value="Pept_C14_caspase"/>
</dbReference>
<dbReference type="InterPro" id="IPR050452">
    <property type="entry name" value="Metacaspase"/>
</dbReference>
<name>A0A8H7CG66_9AGAR</name>
<dbReference type="EMBL" id="JACAZI010000023">
    <property type="protein sequence ID" value="KAF7336160.1"/>
    <property type="molecule type" value="Genomic_DNA"/>
</dbReference>
<organism evidence="3 4">
    <name type="scientific">Mycena venus</name>
    <dbReference type="NCBI Taxonomy" id="2733690"/>
    <lineage>
        <taxon>Eukaryota</taxon>
        <taxon>Fungi</taxon>
        <taxon>Dikarya</taxon>
        <taxon>Basidiomycota</taxon>
        <taxon>Agaricomycotina</taxon>
        <taxon>Agaricomycetes</taxon>
        <taxon>Agaricomycetidae</taxon>
        <taxon>Agaricales</taxon>
        <taxon>Marasmiineae</taxon>
        <taxon>Mycenaceae</taxon>
        <taxon>Mycena</taxon>
    </lineage>
</organism>
<dbReference type="PANTHER" id="PTHR48104">
    <property type="entry name" value="METACASPASE-4"/>
    <property type="match status" value="1"/>
</dbReference>
<gene>
    <name evidence="3" type="ORF">MVEN_02163400</name>
</gene>
<dbReference type="Pfam" id="PF00656">
    <property type="entry name" value="Peptidase_C14"/>
    <property type="match status" value="1"/>
</dbReference>
<proteinExistence type="inferred from homology"/>
<comment type="caution">
    <text evidence="3">The sequence shown here is derived from an EMBL/GenBank/DDBJ whole genome shotgun (WGS) entry which is preliminary data.</text>
</comment>
<evidence type="ECO:0000259" key="2">
    <source>
        <dbReference type="Pfam" id="PF00656"/>
    </source>
</evidence>
<dbReference type="Gene3D" id="3.40.50.12660">
    <property type="match status" value="1"/>
</dbReference>
<dbReference type="OrthoDB" id="3223806at2759"/>
<evidence type="ECO:0000313" key="3">
    <source>
        <dbReference type="EMBL" id="KAF7336160.1"/>
    </source>
</evidence>
<evidence type="ECO:0000256" key="1">
    <source>
        <dbReference type="ARBA" id="ARBA00009005"/>
    </source>
</evidence>
<evidence type="ECO:0000313" key="4">
    <source>
        <dbReference type="Proteomes" id="UP000620124"/>
    </source>
</evidence>
<protein>
    <submittedName>
        <fullName evidence="3">Metacaspase type II</fullName>
    </submittedName>
</protein>
<reference evidence="3" key="1">
    <citation type="submission" date="2020-05" db="EMBL/GenBank/DDBJ databases">
        <title>Mycena genomes resolve the evolution of fungal bioluminescence.</title>
        <authorList>
            <person name="Tsai I.J."/>
        </authorList>
    </citation>
    <scope>NUCLEOTIDE SEQUENCE</scope>
    <source>
        <strain evidence="3">CCC161011</strain>
    </source>
</reference>
<dbReference type="GO" id="GO:0005737">
    <property type="term" value="C:cytoplasm"/>
    <property type="evidence" value="ECO:0007669"/>
    <property type="project" value="TreeGrafter"/>
</dbReference>
<dbReference type="Proteomes" id="UP000620124">
    <property type="component" value="Unassembled WGS sequence"/>
</dbReference>
<dbReference type="GO" id="GO:0004197">
    <property type="term" value="F:cysteine-type endopeptidase activity"/>
    <property type="evidence" value="ECO:0007669"/>
    <property type="project" value="InterPro"/>
</dbReference>
<dbReference type="PANTHER" id="PTHR48104:SF30">
    <property type="entry name" value="METACASPASE-1"/>
    <property type="match status" value="1"/>
</dbReference>